<dbReference type="InterPro" id="IPR029058">
    <property type="entry name" value="AB_hydrolase_fold"/>
</dbReference>
<dbReference type="STRING" id="44010.AWC00_09940"/>
<dbReference type="AlphaFoldDB" id="A0A1X1THG7"/>
<comment type="subcellular location">
    <subcellularLocation>
        <location evidence="1 8">Secreted</location>
    </subcellularLocation>
</comment>
<keyword evidence="4 8" id="KW-0964">Secreted</keyword>
<keyword evidence="3 8" id="KW-0719">Serine esterase</keyword>
<evidence type="ECO:0000313" key="10">
    <source>
        <dbReference type="Proteomes" id="UP000467385"/>
    </source>
</evidence>
<keyword evidence="7" id="KW-1015">Disulfide bond</keyword>
<dbReference type="GO" id="GO:0005576">
    <property type="term" value="C:extracellular region"/>
    <property type="evidence" value="ECO:0007669"/>
    <property type="project" value="UniProtKB-SubCell"/>
</dbReference>
<evidence type="ECO:0000256" key="2">
    <source>
        <dbReference type="ARBA" id="ARBA00007534"/>
    </source>
</evidence>
<sequence>MRAVTARPLFGLLGAAVVAAWAPLTVPSSLPSATAAPCSDVNVVFARGTTEPPGVGGVGQSFVDALRSRVGGRSLSVYPVNYPATDNFRSSIAAGANDASAHVESMAALCPNTRIVLGGYSQGAAVMDVSTTQMPSGVASHVAAVAVFGNPSPSGSFVRTAAGALPAIGPLYRPKTIDMCMPGDPICTRGVSMGPHGQYIQSGMTTRAADFVAARL</sequence>
<comment type="similarity">
    <text evidence="2 8">Belongs to the cutinase family.</text>
</comment>
<gene>
    <name evidence="9" type="ORF">MCNS_11390</name>
</gene>
<name>A0A1X1THG7_9MYCO</name>
<dbReference type="Proteomes" id="UP000467385">
    <property type="component" value="Chromosome"/>
</dbReference>
<evidence type="ECO:0000313" key="9">
    <source>
        <dbReference type="EMBL" id="BBZ38076.1"/>
    </source>
</evidence>
<keyword evidence="10" id="KW-1185">Reference proteome</keyword>
<proteinExistence type="inferred from homology"/>
<dbReference type="InterPro" id="IPR000675">
    <property type="entry name" value="Cutinase/axe"/>
</dbReference>
<dbReference type="SUPFAM" id="SSF53474">
    <property type="entry name" value="alpha/beta-Hydrolases"/>
    <property type="match status" value="1"/>
</dbReference>
<protein>
    <recommendedName>
        <fullName evidence="8">Cutinase</fullName>
        <ecNumber evidence="8">3.1.1.-</ecNumber>
    </recommendedName>
</protein>
<evidence type="ECO:0000256" key="3">
    <source>
        <dbReference type="ARBA" id="ARBA00022487"/>
    </source>
</evidence>
<evidence type="ECO:0000256" key="4">
    <source>
        <dbReference type="ARBA" id="ARBA00022525"/>
    </source>
</evidence>
<dbReference type="EMBL" id="AP022613">
    <property type="protein sequence ID" value="BBZ38076.1"/>
    <property type="molecule type" value="Genomic_DNA"/>
</dbReference>
<evidence type="ECO:0000256" key="1">
    <source>
        <dbReference type="ARBA" id="ARBA00004613"/>
    </source>
</evidence>
<keyword evidence="6 8" id="KW-0378">Hydrolase</keyword>
<keyword evidence="5 8" id="KW-0732">Signal</keyword>
<dbReference type="GO" id="GO:0052689">
    <property type="term" value="F:carboxylic ester hydrolase activity"/>
    <property type="evidence" value="ECO:0007669"/>
    <property type="project" value="UniProtKB-KW"/>
</dbReference>
<dbReference type="InterPro" id="IPR043580">
    <property type="entry name" value="CUTINASE_1"/>
</dbReference>
<dbReference type="PANTHER" id="PTHR33630:SF9">
    <property type="entry name" value="CUTINASE 4"/>
    <property type="match status" value="1"/>
</dbReference>
<dbReference type="EC" id="3.1.1.-" evidence="8"/>
<organism evidence="9 10">
    <name type="scientific">Mycobacterium conspicuum</name>
    <dbReference type="NCBI Taxonomy" id="44010"/>
    <lineage>
        <taxon>Bacteria</taxon>
        <taxon>Bacillati</taxon>
        <taxon>Actinomycetota</taxon>
        <taxon>Actinomycetes</taxon>
        <taxon>Mycobacteriales</taxon>
        <taxon>Mycobacteriaceae</taxon>
        <taxon>Mycobacterium</taxon>
    </lineage>
</organism>
<evidence type="ECO:0000256" key="8">
    <source>
        <dbReference type="RuleBase" id="RU361263"/>
    </source>
</evidence>
<evidence type="ECO:0000256" key="7">
    <source>
        <dbReference type="ARBA" id="ARBA00023157"/>
    </source>
</evidence>
<reference evidence="9 10" key="1">
    <citation type="journal article" date="2019" name="Emerg. Microbes Infect.">
        <title>Comprehensive subspecies identification of 175 nontuberculous mycobacteria species based on 7547 genomic profiles.</title>
        <authorList>
            <person name="Matsumoto Y."/>
            <person name="Kinjo T."/>
            <person name="Motooka D."/>
            <person name="Nabeya D."/>
            <person name="Jung N."/>
            <person name="Uechi K."/>
            <person name="Horii T."/>
            <person name="Iida T."/>
            <person name="Fujita J."/>
            <person name="Nakamura S."/>
        </authorList>
    </citation>
    <scope>NUCLEOTIDE SEQUENCE [LARGE SCALE GENOMIC DNA]</scope>
    <source>
        <strain evidence="9 10">JCM 14738</strain>
    </source>
</reference>
<dbReference type="PROSITE" id="PS00155">
    <property type="entry name" value="CUTINASE_1"/>
    <property type="match status" value="1"/>
</dbReference>
<dbReference type="Pfam" id="PF01083">
    <property type="entry name" value="Cutinase"/>
    <property type="match status" value="1"/>
</dbReference>
<dbReference type="OrthoDB" id="3690529at2"/>
<feature type="signal peptide" evidence="8">
    <location>
        <begin position="1"/>
        <end position="35"/>
    </location>
</feature>
<dbReference type="SMART" id="SM01110">
    <property type="entry name" value="Cutinase"/>
    <property type="match status" value="1"/>
</dbReference>
<evidence type="ECO:0000256" key="5">
    <source>
        <dbReference type="ARBA" id="ARBA00022729"/>
    </source>
</evidence>
<dbReference type="PANTHER" id="PTHR33630">
    <property type="entry name" value="CUTINASE RV1984C-RELATED-RELATED"/>
    <property type="match status" value="1"/>
</dbReference>
<comment type="function">
    <text evidence="8">Catalyzes the hydrolysis of complex carboxylic polyesters found in the cell wall of plants. Degrades cutin, a macromolecule that forms the structure of the plant cuticle.</text>
</comment>
<evidence type="ECO:0000256" key="6">
    <source>
        <dbReference type="ARBA" id="ARBA00022801"/>
    </source>
</evidence>
<accession>A0A1X1THG7</accession>
<feature type="chain" id="PRO_5041746099" description="Cutinase" evidence="8">
    <location>
        <begin position="36"/>
        <end position="216"/>
    </location>
</feature>
<dbReference type="Gene3D" id="3.40.50.1820">
    <property type="entry name" value="alpha/beta hydrolase"/>
    <property type="match status" value="1"/>
</dbReference>